<comment type="caution">
    <text evidence="2">The sequence shown here is derived from an EMBL/GenBank/DDBJ whole genome shotgun (WGS) entry which is preliminary data.</text>
</comment>
<reference evidence="2 3" key="1">
    <citation type="submission" date="2018-08" db="EMBL/GenBank/DDBJ databases">
        <title>Genome sequence of Marinobacter flavimaris KCTC 12185.</title>
        <authorList>
            <person name="Chun J."/>
            <person name="Kim B.-Y."/>
            <person name="Choi S.-B."/>
            <person name="Kwak M.-J."/>
        </authorList>
    </citation>
    <scope>NUCLEOTIDE SEQUENCE [LARGE SCALE GENOMIC DNA]</scope>
    <source>
        <strain evidence="2 3">KCTC 12185</strain>
    </source>
</reference>
<evidence type="ECO:0000313" key="3">
    <source>
        <dbReference type="Proteomes" id="UP000256431"/>
    </source>
</evidence>
<dbReference type="RefSeq" id="WP_104270282.1">
    <property type="nucleotide sequence ID" value="NZ_PSSW01000002.1"/>
</dbReference>
<evidence type="ECO:0000313" key="2">
    <source>
        <dbReference type="EMBL" id="RDU41941.1"/>
    </source>
</evidence>
<feature type="compositionally biased region" description="Low complexity" evidence="1">
    <location>
        <begin position="137"/>
        <end position="149"/>
    </location>
</feature>
<dbReference type="Proteomes" id="UP000256431">
    <property type="component" value="Unassembled WGS sequence"/>
</dbReference>
<proteinExistence type="predicted"/>
<protein>
    <submittedName>
        <fullName evidence="2">Uncharacterized protein</fullName>
    </submittedName>
</protein>
<feature type="region of interest" description="Disordered" evidence="1">
    <location>
        <begin position="119"/>
        <end position="149"/>
    </location>
</feature>
<keyword evidence="3" id="KW-1185">Reference proteome</keyword>
<sequence>MDSFLGQLKPEEDAASTDAHYLSTTEAKIVDLLLGLLNDLNRYLAKTSAYHGLEGEPRKEEKSMRYLNGKKLKALYRRLRYRSWIKSQLQQAGGADYLERLEVDIGAEPGHFRRELEEKFIPEKKSEGSKGATGLNLRLPPLSSSPGKV</sequence>
<dbReference type="EMBL" id="QRDH01000002">
    <property type="protein sequence ID" value="RDU41941.1"/>
    <property type="molecule type" value="Genomic_DNA"/>
</dbReference>
<gene>
    <name evidence="2" type="ORF">DXI23_06445</name>
</gene>
<organism evidence="2 3">
    <name type="scientific">Marinobacter flavimaris</name>
    <dbReference type="NCBI Taxonomy" id="262076"/>
    <lineage>
        <taxon>Bacteria</taxon>
        <taxon>Pseudomonadati</taxon>
        <taxon>Pseudomonadota</taxon>
        <taxon>Gammaproteobacteria</taxon>
        <taxon>Pseudomonadales</taxon>
        <taxon>Marinobacteraceae</taxon>
        <taxon>Marinobacter</taxon>
    </lineage>
</organism>
<name>A0A3D8H672_9GAMM</name>
<accession>A0A3D8H672</accession>
<dbReference type="AlphaFoldDB" id="A0A3D8H672"/>
<evidence type="ECO:0000256" key="1">
    <source>
        <dbReference type="SAM" id="MobiDB-lite"/>
    </source>
</evidence>
<feature type="compositionally biased region" description="Basic and acidic residues" evidence="1">
    <location>
        <begin position="119"/>
        <end position="128"/>
    </location>
</feature>